<dbReference type="InterPro" id="IPR023210">
    <property type="entry name" value="NADP_OxRdtase_dom"/>
</dbReference>
<dbReference type="PANTHER" id="PTHR43147">
    <property type="entry name" value="PROTEIN TAS"/>
    <property type="match status" value="1"/>
</dbReference>
<dbReference type="GeneID" id="35797406"/>
<dbReference type="EMBL" id="AGIZ01000011">
    <property type="protein sequence ID" value="EHC10597.1"/>
    <property type="molecule type" value="Genomic_DNA"/>
</dbReference>
<dbReference type="CDD" id="cd19101">
    <property type="entry name" value="AKR_unchar"/>
    <property type="match status" value="1"/>
</dbReference>
<dbReference type="Proteomes" id="UP000004344">
    <property type="component" value="Unassembled WGS sequence"/>
</dbReference>
<name>G6FXD7_9CYAN</name>
<proteinExistence type="predicted"/>
<dbReference type="RefSeq" id="WP_009458668.1">
    <property type="nucleotide sequence ID" value="NZ_AGIZ01000011.1"/>
</dbReference>
<dbReference type="PATRIC" id="fig|741277.3.peg.2951"/>
<dbReference type="InterPro" id="IPR036812">
    <property type="entry name" value="NAD(P)_OxRdtase_dom_sf"/>
</dbReference>
<reference evidence="2 3" key="1">
    <citation type="submission" date="2011-09" db="EMBL/GenBank/DDBJ databases">
        <title>The draft genome of Fischerella sp. JSC-11.</title>
        <authorList>
            <consortium name="US DOE Joint Genome Institute (JGI-PGF)"/>
            <person name="Lucas S."/>
            <person name="Han J."/>
            <person name="Lapidus A."/>
            <person name="Cheng J.-F."/>
            <person name="Goodwin L."/>
            <person name="Pitluck S."/>
            <person name="Peters L."/>
            <person name="Land M.L."/>
            <person name="Hauser L."/>
            <person name="Sarkisova S."/>
            <person name="Bryant D.A."/>
            <person name="Brown I."/>
            <person name="Woyke T.J."/>
        </authorList>
    </citation>
    <scope>NUCLEOTIDE SEQUENCE [LARGE SCALE GENOMIC DNA]</scope>
    <source>
        <strain evidence="2 3">JSC-11</strain>
    </source>
</reference>
<sequence>MTLPASSRLQFTPDLNICRILNGMWQVSGAHGRINPTAAIQSMFKYMDAGFTTWDLADHYGPAEDFIGEFRRQLITTRGQEALSHIQAFTKWVPRPGKMTRKIVEENINISLRRMDVTSLDLMQFHWWEYRDPNYLEALKYMAELQTEGKIKHLALTNFDTEHLQIIIDAGIKIVSNQVQFSLVDRRPEVNMMRFCQEHDIKLFTYGTVCGGLLSEKYLGQPEPGVFQLSTASLRKYKNMIDVWGGWNLFQELLSTIKQIADKHQVSIANVAVRYILDKPAVGGVIVGAKLGVSEHIADNAKVFTFCLDAEDIHNIDVISNKSQDLYHLIGDCGDEYRRKLTA</sequence>
<keyword evidence="3" id="KW-1185">Reference proteome</keyword>
<gene>
    <name evidence="2" type="ORF">FJSC11DRAFT_3536</name>
</gene>
<comment type="caution">
    <text evidence="2">The sequence shown here is derived from an EMBL/GenBank/DDBJ whole genome shotgun (WGS) entry which is preliminary data.</text>
</comment>
<feature type="domain" description="NADP-dependent oxidoreductase" evidence="1">
    <location>
        <begin position="19"/>
        <end position="319"/>
    </location>
</feature>
<evidence type="ECO:0000313" key="2">
    <source>
        <dbReference type="EMBL" id="EHC10597.1"/>
    </source>
</evidence>
<dbReference type="Gene3D" id="3.20.20.100">
    <property type="entry name" value="NADP-dependent oxidoreductase domain"/>
    <property type="match status" value="1"/>
</dbReference>
<dbReference type="PANTHER" id="PTHR43147:SF2">
    <property type="entry name" value="NADP-DEPENDENT OXIDOREDUCTASE DOMAIN-CONTAINING PROTEIN"/>
    <property type="match status" value="1"/>
</dbReference>
<evidence type="ECO:0000313" key="3">
    <source>
        <dbReference type="Proteomes" id="UP000004344"/>
    </source>
</evidence>
<organism evidence="2 3">
    <name type="scientific">Fischerella thermalis JSC-11</name>
    <dbReference type="NCBI Taxonomy" id="741277"/>
    <lineage>
        <taxon>Bacteria</taxon>
        <taxon>Bacillati</taxon>
        <taxon>Cyanobacteriota</taxon>
        <taxon>Cyanophyceae</taxon>
        <taxon>Nostocales</taxon>
        <taxon>Hapalosiphonaceae</taxon>
        <taxon>Fischerella</taxon>
    </lineage>
</organism>
<evidence type="ECO:0000259" key="1">
    <source>
        <dbReference type="Pfam" id="PF00248"/>
    </source>
</evidence>
<accession>G6FXD7</accession>
<dbReference type="SUPFAM" id="SSF51430">
    <property type="entry name" value="NAD(P)-linked oxidoreductase"/>
    <property type="match status" value="1"/>
</dbReference>
<protein>
    <submittedName>
        <fullName evidence="2">NADP-dependent oxidoreductase domain protein</fullName>
    </submittedName>
</protein>
<dbReference type="AlphaFoldDB" id="G6FXD7"/>
<dbReference type="Pfam" id="PF00248">
    <property type="entry name" value="Aldo_ket_red"/>
    <property type="match status" value="1"/>
</dbReference>